<feature type="transmembrane region" description="Helical" evidence="7">
    <location>
        <begin position="370"/>
        <end position="387"/>
    </location>
</feature>
<keyword evidence="3 7" id="KW-0812">Transmembrane</keyword>
<gene>
    <name evidence="9" type="ORF">AB675_9774</name>
</gene>
<keyword evidence="10" id="KW-1185">Reference proteome</keyword>
<dbReference type="InterPro" id="IPR005828">
    <property type="entry name" value="MFS_sugar_transport-like"/>
</dbReference>
<feature type="transmembrane region" description="Helical" evidence="7">
    <location>
        <begin position="299"/>
        <end position="317"/>
    </location>
</feature>
<dbReference type="OrthoDB" id="6133115at2759"/>
<proteinExistence type="inferred from homology"/>
<dbReference type="GeneID" id="28742219"/>
<feature type="transmembrane region" description="Helical" evidence="7">
    <location>
        <begin position="275"/>
        <end position="292"/>
    </location>
</feature>
<evidence type="ECO:0000256" key="5">
    <source>
        <dbReference type="ARBA" id="ARBA00023136"/>
    </source>
</evidence>
<feature type="region of interest" description="Disordered" evidence="6">
    <location>
        <begin position="448"/>
        <end position="480"/>
    </location>
</feature>
<evidence type="ECO:0000259" key="8">
    <source>
        <dbReference type="PROSITE" id="PS50850"/>
    </source>
</evidence>
<evidence type="ECO:0000256" key="2">
    <source>
        <dbReference type="ARBA" id="ARBA00010992"/>
    </source>
</evidence>
<dbReference type="RefSeq" id="XP_018002481.1">
    <property type="nucleotide sequence ID" value="XM_018150339.1"/>
</dbReference>
<evidence type="ECO:0000256" key="4">
    <source>
        <dbReference type="ARBA" id="ARBA00022989"/>
    </source>
</evidence>
<dbReference type="EMBL" id="LFJN01000007">
    <property type="protein sequence ID" value="KPI42518.1"/>
    <property type="molecule type" value="Genomic_DNA"/>
</dbReference>
<name>A0A0N0NPB1_9EURO</name>
<comment type="similarity">
    <text evidence="2">Belongs to the major facilitator superfamily. Sugar transporter (TC 2.A.1.1) family.</text>
</comment>
<dbReference type="PANTHER" id="PTHR48022">
    <property type="entry name" value="PLASTIDIC GLUCOSE TRANSPORTER 4"/>
    <property type="match status" value="1"/>
</dbReference>
<dbReference type="Pfam" id="PF00083">
    <property type="entry name" value="Sugar_tr"/>
    <property type="match status" value="2"/>
</dbReference>
<keyword evidence="5 7" id="KW-0472">Membrane</keyword>
<feature type="domain" description="Major facilitator superfamily (MFS) profile" evidence="8">
    <location>
        <begin position="41"/>
        <end position="428"/>
    </location>
</feature>
<evidence type="ECO:0000256" key="6">
    <source>
        <dbReference type="SAM" id="MobiDB-lite"/>
    </source>
</evidence>
<dbReference type="GO" id="GO:0005351">
    <property type="term" value="F:carbohydrate:proton symporter activity"/>
    <property type="evidence" value="ECO:0007669"/>
    <property type="project" value="TreeGrafter"/>
</dbReference>
<dbReference type="InterPro" id="IPR020846">
    <property type="entry name" value="MFS_dom"/>
</dbReference>
<feature type="transmembrane region" description="Helical" evidence="7">
    <location>
        <begin position="38"/>
        <end position="54"/>
    </location>
</feature>
<dbReference type="GO" id="GO:0016020">
    <property type="term" value="C:membrane"/>
    <property type="evidence" value="ECO:0007669"/>
    <property type="project" value="UniProtKB-SubCell"/>
</dbReference>
<dbReference type="PROSITE" id="PS50850">
    <property type="entry name" value="MFS"/>
    <property type="match status" value="1"/>
</dbReference>
<evidence type="ECO:0000256" key="3">
    <source>
        <dbReference type="ARBA" id="ARBA00022692"/>
    </source>
</evidence>
<evidence type="ECO:0000256" key="7">
    <source>
        <dbReference type="SAM" id="Phobius"/>
    </source>
</evidence>
<feature type="compositionally biased region" description="Basic and acidic residues" evidence="6">
    <location>
        <begin position="465"/>
        <end position="480"/>
    </location>
</feature>
<feature type="transmembrane region" description="Helical" evidence="7">
    <location>
        <begin position="233"/>
        <end position="255"/>
    </location>
</feature>
<dbReference type="PANTHER" id="PTHR48022:SF31">
    <property type="entry name" value="HEXOSE TRANSPORTER"/>
    <property type="match status" value="1"/>
</dbReference>
<dbReference type="Gene3D" id="1.20.1250.20">
    <property type="entry name" value="MFS general substrate transporter like domains"/>
    <property type="match status" value="2"/>
</dbReference>
<dbReference type="VEuPathDB" id="FungiDB:AB675_9774"/>
<evidence type="ECO:0000256" key="1">
    <source>
        <dbReference type="ARBA" id="ARBA00004141"/>
    </source>
</evidence>
<dbReference type="SUPFAM" id="SSF103473">
    <property type="entry name" value="MFS general substrate transporter"/>
    <property type="match status" value="2"/>
</dbReference>
<dbReference type="AlphaFoldDB" id="A0A0N0NPB1"/>
<protein>
    <submittedName>
        <fullName evidence="9">Lactose permease</fullName>
    </submittedName>
</protein>
<dbReference type="Proteomes" id="UP000038010">
    <property type="component" value="Unassembled WGS sequence"/>
</dbReference>
<comment type="subcellular location">
    <subcellularLocation>
        <location evidence="1">Membrane</location>
        <topology evidence="1">Multi-pass membrane protein</topology>
    </subcellularLocation>
</comment>
<evidence type="ECO:0000313" key="10">
    <source>
        <dbReference type="Proteomes" id="UP000038010"/>
    </source>
</evidence>
<feature type="transmembrane region" description="Helical" evidence="7">
    <location>
        <begin position="109"/>
        <end position="127"/>
    </location>
</feature>
<sequence>MSGLMAKRPAASNTALATAEAPEIPYVDWKKSPGLRKLYFYAAVICVASATTGYDELKFNTMQILPAWRDQFDDPHGSSLGRLSAMYSIGSIASLPIAPFVSDRFGRKMSIIIGCVIMVIAAAVQTSATAQPQFEGGRFFMGFGNSLAQLSSPLLLAEICHPQHRARVTAIYNYRADEALNMLGKYHADGNVHDPTVQFEYAEIKETIRLEFLYRKSSRYVDFLKTKGNRYRLAIIVSLGLFSQWSGNGILSYYSNIIYDSVGITSTTSKLGLDAGNKVMSLLVSITCALLVDRVGRRPLFIAATAGMFLFFLALTITGSQYSRNPSNGTGILAVVWIWLHGVAYMFAWSGLLVAYTVEVLPFKLRAKGLTIMNVAVQVALVVNQYVNPLAIGEGSPWKNDGWKLYCIYTVWIFLELIWVYFGYPETRGPTLEEIAKIFDGDAAEVGTTGGKDMEGIRMDSAPQHGEEKRNAHAHENERV</sequence>
<feature type="transmembrane region" description="Helical" evidence="7">
    <location>
        <begin position="85"/>
        <end position="102"/>
    </location>
</feature>
<dbReference type="InterPro" id="IPR036259">
    <property type="entry name" value="MFS_trans_sf"/>
</dbReference>
<organism evidence="9 10">
    <name type="scientific">Cyphellophora attinorum</name>
    <dbReference type="NCBI Taxonomy" id="1664694"/>
    <lineage>
        <taxon>Eukaryota</taxon>
        <taxon>Fungi</taxon>
        <taxon>Dikarya</taxon>
        <taxon>Ascomycota</taxon>
        <taxon>Pezizomycotina</taxon>
        <taxon>Eurotiomycetes</taxon>
        <taxon>Chaetothyriomycetidae</taxon>
        <taxon>Chaetothyriales</taxon>
        <taxon>Cyphellophoraceae</taxon>
        <taxon>Cyphellophora</taxon>
    </lineage>
</organism>
<reference evidence="9 10" key="1">
    <citation type="submission" date="2015-06" db="EMBL/GenBank/DDBJ databases">
        <title>Draft genome of the ant-associated black yeast Phialophora attae CBS 131958.</title>
        <authorList>
            <person name="Moreno L.F."/>
            <person name="Stielow B.J."/>
            <person name="de Hoog S."/>
            <person name="Vicente V.A."/>
            <person name="Weiss V.A."/>
            <person name="de Vries M."/>
            <person name="Cruz L.M."/>
            <person name="Souza E.M."/>
        </authorList>
    </citation>
    <scope>NUCLEOTIDE SEQUENCE [LARGE SCALE GENOMIC DNA]</scope>
    <source>
        <strain evidence="9 10">CBS 131958</strain>
    </source>
</reference>
<feature type="transmembrane region" description="Helical" evidence="7">
    <location>
        <begin position="337"/>
        <end position="358"/>
    </location>
</feature>
<feature type="transmembrane region" description="Helical" evidence="7">
    <location>
        <begin position="403"/>
        <end position="422"/>
    </location>
</feature>
<feature type="transmembrane region" description="Helical" evidence="7">
    <location>
        <begin position="139"/>
        <end position="157"/>
    </location>
</feature>
<comment type="caution">
    <text evidence="9">The sequence shown here is derived from an EMBL/GenBank/DDBJ whole genome shotgun (WGS) entry which is preliminary data.</text>
</comment>
<evidence type="ECO:0000313" key="9">
    <source>
        <dbReference type="EMBL" id="KPI42518.1"/>
    </source>
</evidence>
<accession>A0A0N0NPB1</accession>
<dbReference type="InterPro" id="IPR050360">
    <property type="entry name" value="MFS_Sugar_Transporters"/>
</dbReference>
<keyword evidence="4 7" id="KW-1133">Transmembrane helix</keyword>